<gene>
    <name evidence="1" type="ORF">FSB_LOCUS22481</name>
</gene>
<dbReference type="AlphaFoldDB" id="A0A2N9G5H2"/>
<evidence type="ECO:0000313" key="1">
    <source>
        <dbReference type="EMBL" id="SPC94599.1"/>
    </source>
</evidence>
<dbReference type="EMBL" id="OIVN01001491">
    <property type="protein sequence ID" value="SPC94599.1"/>
    <property type="molecule type" value="Genomic_DNA"/>
</dbReference>
<dbReference type="PANTHER" id="PTHR47266">
    <property type="entry name" value="ENDONUCLEASE-RELATED"/>
    <property type="match status" value="1"/>
</dbReference>
<reference evidence="1" key="1">
    <citation type="submission" date="2018-02" db="EMBL/GenBank/DDBJ databases">
        <authorList>
            <person name="Cohen D.B."/>
            <person name="Kent A.D."/>
        </authorList>
    </citation>
    <scope>NUCLEOTIDE SEQUENCE</scope>
</reference>
<sequence>MGRITLAVHTRTNQFGRPEFLVVIDVPSPLHSNYGTKMAAQRSSLQTSATEGKDDRLRYMRKQYKRKVEKVIAGRDNTGSSKYPTWLSNTVVVKKKERESGELSQNHLKDLTETFRDIKTAQATIERFQMRIWGRLWKIPRGRMLADFVAEFALEPRDRGSNLGTIRFPTRLALKAYSSPGWIEIRQKYWELRTSDRLLRFVVSSEVKSMGSTWLEMSVWSAYLLKVQTDHDRFRNNPHNALASTNLHATFINTITVGPCWMDPYVTYLKEGVLPEQKKEAGSYQKESLRGFWLSKDLKLYKTVLLGTLSFMRSTLTSSRIYYTRYMKASVEVILGADLWHTELLPRDIGGPTCRKNAVDYVKKCDKCQRFSHSVHQPAGELQPLVSPWPFAQWGMDLVGPLPKATVHRHILRVMDKPKPSNKTVLDGIKKRLEDAKGRWVEELPNVLMDFQNHSTNVGMGTNEEMTWLNPRL</sequence>
<proteinExistence type="predicted"/>
<organism evidence="1">
    <name type="scientific">Fagus sylvatica</name>
    <name type="common">Beechnut</name>
    <dbReference type="NCBI Taxonomy" id="28930"/>
    <lineage>
        <taxon>Eukaryota</taxon>
        <taxon>Viridiplantae</taxon>
        <taxon>Streptophyta</taxon>
        <taxon>Embryophyta</taxon>
        <taxon>Tracheophyta</taxon>
        <taxon>Spermatophyta</taxon>
        <taxon>Magnoliopsida</taxon>
        <taxon>eudicotyledons</taxon>
        <taxon>Gunneridae</taxon>
        <taxon>Pentapetalae</taxon>
        <taxon>rosids</taxon>
        <taxon>fabids</taxon>
        <taxon>Fagales</taxon>
        <taxon>Fagaceae</taxon>
        <taxon>Fagus</taxon>
    </lineage>
</organism>
<dbReference type="InterPro" id="IPR052160">
    <property type="entry name" value="Gypsy_RT_Integrase-like"/>
</dbReference>
<accession>A0A2N9G5H2</accession>
<name>A0A2N9G5H2_FAGSY</name>
<protein>
    <submittedName>
        <fullName evidence="1">Uncharacterized protein</fullName>
    </submittedName>
</protein>